<dbReference type="EMBL" id="PDJN01000001">
    <property type="protein sequence ID" value="PFG71587.1"/>
    <property type="molecule type" value="Genomic_DNA"/>
</dbReference>
<name>A0A7Z1K3S4_9PSED</name>
<organism evidence="2 3">
    <name type="scientific">Pseudomonas poae</name>
    <dbReference type="NCBI Taxonomy" id="200451"/>
    <lineage>
        <taxon>Bacteria</taxon>
        <taxon>Pseudomonadati</taxon>
        <taxon>Pseudomonadota</taxon>
        <taxon>Gammaproteobacteria</taxon>
        <taxon>Pseudomonadales</taxon>
        <taxon>Pseudomonadaceae</taxon>
        <taxon>Pseudomonas</taxon>
    </lineage>
</organism>
<dbReference type="RefSeq" id="WP_141543025.1">
    <property type="nucleotide sequence ID" value="NZ_PDJN01000001.1"/>
</dbReference>
<reference evidence="2 3" key="2">
    <citation type="submission" date="2017-10" db="EMBL/GenBank/DDBJ databases">
        <title>Bacterial endophytes that colonize and modify switchgrass growth.</title>
        <authorList>
            <person name="Debolt S."/>
        </authorList>
    </citation>
    <scope>NUCLEOTIDE SEQUENCE [LARGE SCALE GENOMIC DNA]</scope>
    <source>
        <strain evidence="2 3">A2-S9</strain>
    </source>
</reference>
<evidence type="ECO:0000256" key="1">
    <source>
        <dbReference type="SAM" id="MobiDB-lite"/>
    </source>
</evidence>
<accession>A0A7Z1K3S4</accession>
<reference evidence="2 3" key="1">
    <citation type="submission" date="2017-09" db="EMBL/GenBank/DDBJ databases">
        <authorList>
            <person name="DeBolt S."/>
            <person name="Huntemann M."/>
            <person name="Clum A."/>
            <person name="Pillay M."/>
            <person name="Palaniappan K."/>
            <person name="Varghese N."/>
            <person name="Mikhailova N."/>
            <person name="Stamatis D."/>
            <person name="Reddy T."/>
            <person name="Daum C."/>
            <person name="Shapiro N."/>
            <person name="Ivanova N."/>
            <person name="Kyrpides N."/>
            <person name="Woyke T."/>
        </authorList>
    </citation>
    <scope>NUCLEOTIDE SEQUENCE [LARGE SCALE GENOMIC DNA]</scope>
    <source>
        <strain evidence="2 3">A2-S9</strain>
    </source>
</reference>
<comment type="caution">
    <text evidence="2">The sequence shown here is derived from an EMBL/GenBank/DDBJ whole genome shotgun (WGS) entry which is preliminary data.</text>
</comment>
<proteinExistence type="predicted"/>
<dbReference type="AlphaFoldDB" id="A0A7Z1K3S4"/>
<dbReference type="Proteomes" id="UP000221580">
    <property type="component" value="Unassembled WGS sequence"/>
</dbReference>
<dbReference type="PROSITE" id="PS51257">
    <property type="entry name" value="PROKAR_LIPOPROTEIN"/>
    <property type="match status" value="1"/>
</dbReference>
<sequence length="296" mass="29993">MRTSLVLTGTFLLSACTTDRMTDPAIVTSVNEKSTFTTLTTTADRRIFIINNATNRTCGEPPAGVAENISASLSNSLSVALKTQAGDPSAKNSFAESAAKTVANVSQKTQGLMLYEAMSSGLCMAFANDPKMTAAQYIESLINAGKVTAPLIELELAASRGKIGPTEKTLEPGGATKPAPVPLSGTSTSADGATAAAVAAGSTAVALATQSAEAGQAAGVAISQSMPVGASTAEQQSVVKQVTAQTVTQVSGSSKEGQKAAKNAVDTLSQSSSDAIDKGVTRNVLNALENMNQSLK</sequence>
<evidence type="ECO:0008006" key="4">
    <source>
        <dbReference type="Google" id="ProtNLM"/>
    </source>
</evidence>
<feature type="region of interest" description="Disordered" evidence="1">
    <location>
        <begin position="248"/>
        <end position="276"/>
    </location>
</feature>
<evidence type="ECO:0000313" key="2">
    <source>
        <dbReference type="EMBL" id="PFG71587.1"/>
    </source>
</evidence>
<evidence type="ECO:0000313" key="3">
    <source>
        <dbReference type="Proteomes" id="UP000221580"/>
    </source>
</evidence>
<gene>
    <name evidence="2" type="ORF">DM05_1957</name>
</gene>
<protein>
    <recommendedName>
        <fullName evidence="4">Lipoprotein</fullName>
    </recommendedName>
</protein>